<accession>C6RFM6</accession>
<dbReference type="SMART" id="SM00671">
    <property type="entry name" value="SEL1"/>
    <property type="match status" value="2"/>
</dbReference>
<dbReference type="eggNOG" id="COG0790">
    <property type="taxonomic scope" value="Bacteria"/>
</dbReference>
<organism evidence="9 10">
    <name type="scientific">Campylobacter showae RM3277</name>
    <dbReference type="NCBI Taxonomy" id="553219"/>
    <lineage>
        <taxon>Bacteria</taxon>
        <taxon>Pseudomonadati</taxon>
        <taxon>Campylobacterota</taxon>
        <taxon>Epsilonproteobacteria</taxon>
        <taxon>Campylobacterales</taxon>
        <taxon>Campylobacteraceae</taxon>
        <taxon>Campylobacter</taxon>
    </lineage>
</organism>
<keyword evidence="10" id="KW-1185">Reference proteome</keyword>
<keyword evidence="7" id="KW-1015">Disulfide bond</keyword>
<keyword evidence="6" id="KW-0802">TPR repeat</keyword>
<dbReference type="AlphaFoldDB" id="C6RFM6"/>
<comment type="caution">
    <text evidence="9">The sequence shown here is derived from an EMBL/GenBank/DDBJ whole genome shotgun (WGS) entry which is preliminary data.</text>
</comment>
<dbReference type="STRING" id="553219.CAMSH0001_0532"/>
<evidence type="ECO:0000256" key="5">
    <source>
        <dbReference type="ARBA" id="ARBA00022801"/>
    </source>
</evidence>
<evidence type="ECO:0000256" key="7">
    <source>
        <dbReference type="ARBA" id="ARBA00023157"/>
    </source>
</evidence>
<evidence type="ECO:0000313" key="9">
    <source>
        <dbReference type="EMBL" id="EET80034.1"/>
    </source>
</evidence>
<dbReference type="PANTHER" id="PTHR13891">
    <property type="entry name" value="CYTOCHROME C OXIDASE ASSEMBLY FACTOR 7"/>
    <property type="match status" value="1"/>
</dbReference>
<gene>
    <name evidence="9" type="ORF">CAMSH0001_0532</name>
</gene>
<dbReference type="GO" id="GO:0046677">
    <property type="term" value="P:response to antibiotic"/>
    <property type="evidence" value="ECO:0007669"/>
    <property type="project" value="UniProtKB-KW"/>
</dbReference>
<keyword evidence="4" id="KW-0677">Repeat</keyword>
<protein>
    <recommendedName>
        <fullName evidence="3">beta-lactamase</fullName>
        <ecNumber evidence="3">3.5.2.6</ecNumber>
    </recommendedName>
</protein>
<dbReference type="SUPFAM" id="SSF81901">
    <property type="entry name" value="HCP-like"/>
    <property type="match status" value="1"/>
</dbReference>
<evidence type="ECO:0000313" key="10">
    <source>
        <dbReference type="Proteomes" id="UP000003107"/>
    </source>
</evidence>
<dbReference type="GO" id="GO:0008800">
    <property type="term" value="F:beta-lactamase activity"/>
    <property type="evidence" value="ECO:0007669"/>
    <property type="project" value="UniProtKB-EC"/>
</dbReference>
<keyword evidence="5" id="KW-0378">Hydrolase</keyword>
<dbReference type="EMBL" id="ACVQ01000017">
    <property type="protein sequence ID" value="EET80034.1"/>
    <property type="molecule type" value="Genomic_DNA"/>
</dbReference>
<dbReference type="InterPro" id="IPR040239">
    <property type="entry name" value="HcpB-like"/>
</dbReference>
<sequence length="88" mass="9905">MSYEGGCYNLWVLYLEGQGVKKDYKKANELFLKACEANYARSCYNLGVSYANGQDGVELDYKKASELYAKACDMGLKQGCDNYKILSK</sequence>
<evidence type="ECO:0000256" key="6">
    <source>
        <dbReference type="ARBA" id="ARBA00022803"/>
    </source>
</evidence>
<dbReference type="PANTHER" id="PTHR13891:SF1">
    <property type="entry name" value="CYTOCHROME C OXIDASE ASSEMBLY FACTOR 7"/>
    <property type="match status" value="1"/>
</dbReference>
<evidence type="ECO:0000256" key="1">
    <source>
        <dbReference type="ARBA" id="ARBA00001526"/>
    </source>
</evidence>
<dbReference type="InterPro" id="IPR011990">
    <property type="entry name" value="TPR-like_helical_dom_sf"/>
</dbReference>
<dbReference type="EC" id="3.5.2.6" evidence="3"/>
<evidence type="ECO:0000256" key="2">
    <source>
        <dbReference type="ARBA" id="ARBA00008486"/>
    </source>
</evidence>
<dbReference type="Proteomes" id="UP000003107">
    <property type="component" value="Unassembled WGS sequence"/>
</dbReference>
<dbReference type="InterPro" id="IPR006597">
    <property type="entry name" value="Sel1-like"/>
</dbReference>
<name>C6RFM6_9BACT</name>
<dbReference type="GeneID" id="60990248"/>
<evidence type="ECO:0000256" key="4">
    <source>
        <dbReference type="ARBA" id="ARBA00022737"/>
    </source>
</evidence>
<dbReference type="Pfam" id="PF08238">
    <property type="entry name" value="Sel1"/>
    <property type="match status" value="2"/>
</dbReference>
<dbReference type="Gene3D" id="1.25.40.10">
    <property type="entry name" value="Tetratricopeptide repeat domain"/>
    <property type="match status" value="1"/>
</dbReference>
<comment type="similarity">
    <text evidence="2">Belongs to the hcp beta-lactamase family.</text>
</comment>
<keyword evidence="8" id="KW-0046">Antibiotic resistance</keyword>
<proteinExistence type="inferred from homology"/>
<comment type="catalytic activity">
    <reaction evidence="1">
        <text>a beta-lactam + H2O = a substituted beta-amino acid</text>
        <dbReference type="Rhea" id="RHEA:20401"/>
        <dbReference type="ChEBI" id="CHEBI:15377"/>
        <dbReference type="ChEBI" id="CHEBI:35627"/>
        <dbReference type="ChEBI" id="CHEBI:140347"/>
        <dbReference type="EC" id="3.5.2.6"/>
    </reaction>
</comment>
<reference evidence="9 10" key="1">
    <citation type="submission" date="2009-07" db="EMBL/GenBank/DDBJ databases">
        <authorList>
            <person name="Madupu R."/>
            <person name="Sebastian Y."/>
            <person name="Durkin A.S."/>
            <person name="Torralba M."/>
            <person name="Methe B."/>
            <person name="Sutton G.G."/>
            <person name="Strausberg R.L."/>
            <person name="Nelson K.E."/>
        </authorList>
    </citation>
    <scope>NUCLEOTIDE SEQUENCE [LARGE SCALE GENOMIC DNA]</scope>
    <source>
        <strain evidence="9 10">RM3277</strain>
    </source>
</reference>
<evidence type="ECO:0000256" key="8">
    <source>
        <dbReference type="ARBA" id="ARBA00023251"/>
    </source>
</evidence>
<dbReference type="RefSeq" id="WP_002948140.1">
    <property type="nucleotide sequence ID" value="NZ_ACVQ01000017.1"/>
</dbReference>
<evidence type="ECO:0000256" key="3">
    <source>
        <dbReference type="ARBA" id="ARBA00012865"/>
    </source>
</evidence>